<comment type="caution">
    <text evidence="6">The sequence shown here is derived from an EMBL/GenBank/DDBJ whole genome shotgun (WGS) entry which is preliminary data.</text>
</comment>
<dbReference type="Pfam" id="PF03061">
    <property type="entry name" value="4HBT"/>
    <property type="match status" value="1"/>
</dbReference>
<dbReference type="AlphaFoldDB" id="A0A1G2K3N3"/>
<evidence type="ECO:0000256" key="4">
    <source>
        <dbReference type="SAM" id="MobiDB-lite"/>
    </source>
</evidence>
<organism evidence="6 7">
    <name type="scientific">Candidatus Sungbacteria bacterium RIFCSPHIGHO2_01_FULL_47_32</name>
    <dbReference type="NCBI Taxonomy" id="1802264"/>
    <lineage>
        <taxon>Bacteria</taxon>
        <taxon>Candidatus Sungiibacteriota</taxon>
    </lineage>
</organism>
<evidence type="ECO:0000313" key="6">
    <source>
        <dbReference type="EMBL" id="OGZ94022.1"/>
    </source>
</evidence>
<dbReference type="GO" id="GO:0006637">
    <property type="term" value="P:acyl-CoA metabolic process"/>
    <property type="evidence" value="ECO:0007669"/>
    <property type="project" value="TreeGrafter"/>
</dbReference>
<dbReference type="InterPro" id="IPR033120">
    <property type="entry name" value="HOTDOG_ACOT"/>
</dbReference>
<dbReference type="Proteomes" id="UP000177152">
    <property type="component" value="Unassembled WGS sequence"/>
</dbReference>
<name>A0A1G2K3N3_9BACT</name>
<dbReference type="InterPro" id="IPR029069">
    <property type="entry name" value="HotDog_dom_sf"/>
</dbReference>
<dbReference type="GO" id="GO:0052816">
    <property type="term" value="F:long-chain fatty acyl-CoA hydrolase activity"/>
    <property type="evidence" value="ECO:0007669"/>
    <property type="project" value="TreeGrafter"/>
</dbReference>
<feature type="compositionally biased region" description="Basic and acidic residues" evidence="4">
    <location>
        <begin position="138"/>
        <end position="148"/>
    </location>
</feature>
<evidence type="ECO:0000256" key="3">
    <source>
        <dbReference type="PROSITE-ProRule" id="PRU01106"/>
    </source>
</evidence>
<keyword evidence="2 3" id="KW-0378">Hydrolase</keyword>
<dbReference type="PANTHER" id="PTHR11049:SF16">
    <property type="entry name" value="PROTEIN VDLD"/>
    <property type="match status" value="1"/>
</dbReference>
<dbReference type="CDD" id="cd03442">
    <property type="entry name" value="BFIT_BACH"/>
    <property type="match status" value="1"/>
</dbReference>
<feature type="compositionally biased region" description="Basic residues" evidence="4">
    <location>
        <begin position="149"/>
        <end position="161"/>
    </location>
</feature>
<evidence type="ECO:0000313" key="7">
    <source>
        <dbReference type="Proteomes" id="UP000177152"/>
    </source>
</evidence>
<evidence type="ECO:0000256" key="1">
    <source>
        <dbReference type="ARBA" id="ARBA00010458"/>
    </source>
</evidence>
<evidence type="ECO:0000256" key="2">
    <source>
        <dbReference type="ARBA" id="ARBA00022801"/>
    </source>
</evidence>
<proteinExistence type="inferred from homology"/>
<dbReference type="SUPFAM" id="SSF54637">
    <property type="entry name" value="Thioesterase/thiol ester dehydrase-isomerase"/>
    <property type="match status" value="1"/>
</dbReference>
<comment type="similarity">
    <text evidence="1">Belongs to the acyl coenzyme A hydrolase family.</text>
</comment>
<protein>
    <submittedName>
        <fullName evidence="6">Acyl-CoA thioesterase</fullName>
    </submittedName>
</protein>
<feature type="domain" description="HotDog ACOT-type" evidence="5">
    <location>
        <begin position="11"/>
        <end position="123"/>
    </location>
</feature>
<accession>A0A1G2K3N3</accession>
<dbReference type="EMBL" id="MHQC01000046">
    <property type="protein sequence ID" value="OGZ94022.1"/>
    <property type="molecule type" value="Genomic_DNA"/>
</dbReference>
<evidence type="ECO:0000259" key="5">
    <source>
        <dbReference type="PROSITE" id="PS51770"/>
    </source>
</evidence>
<dbReference type="GO" id="GO:0005829">
    <property type="term" value="C:cytosol"/>
    <property type="evidence" value="ECO:0007669"/>
    <property type="project" value="TreeGrafter"/>
</dbReference>
<gene>
    <name evidence="6" type="ORF">A2633_00745</name>
</gene>
<feature type="region of interest" description="Disordered" evidence="4">
    <location>
        <begin position="128"/>
        <end position="161"/>
    </location>
</feature>
<sequence>MENLEPKPVRASAIELYPYEIFPNDLNPNSTVFGGTVLQLMDRIAGMIAQRHSGKVCVTLFIDSVQFLAPARQGDTLIFKGAVNRVWNSSLEIGIKVFAENLRAKTSEHILSAYLTFVALDENGRPTHISPIMPETDDEKRRFEDAEKRRAHRLATGKKTK</sequence>
<dbReference type="InterPro" id="IPR040170">
    <property type="entry name" value="Cytosol_ACT"/>
</dbReference>
<dbReference type="Gene3D" id="3.10.129.10">
    <property type="entry name" value="Hotdog Thioesterase"/>
    <property type="match status" value="1"/>
</dbReference>
<dbReference type="PROSITE" id="PS51770">
    <property type="entry name" value="HOTDOG_ACOT"/>
    <property type="match status" value="1"/>
</dbReference>
<reference evidence="6 7" key="1">
    <citation type="journal article" date="2016" name="Nat. Commun.">
        <title>Thousands of microbial genomes shed light on interconnected biogeochemical processes in an aquifer system.</title>
        <authorList>
            <person name="Anantharaman K."/>
            <person name="Brown C.T."/>
            <person name="Hug L.A."/>
            <person name="Sharon I."/>
            <person name="Castelle C.J."/>
            <person name="Probst A.J."/>
            <person name="Thomas B.C."/>
            <person name="Singh A."/>
            <person name="Wilkins M.J."/>
            <person name="Karaoz U."/>
            <person name="Brodie E.L."/>
            <person name="Williams K.H."/>
            <person name="Hubbard S.S."/>
            <person name="Banfield J.F."/>
        </authorList>
    </citation>
    <scope>NUCLEOTIDE SEQUENCE [LARGE SCALE GENOMIC DNA]</scope>
</reference>
<dbReference type="PANTHER" id="PTHR11049">
    <property type="entry name" value="ACYL COENZYME A THIOESTER HYDROLASE"/>
    <property type="match status" value="1"/>
</dbReference>
<dbReference type="InterPro" id="IPR006683">
    <property type="entry name" value="Thioestr_dom"/>
</dbReference>